<protein>
    <recommendedName>
        <fullName evidence="4">Transmembrane protein</fullName>
    </recommendedName>
</protein>
<evidence type="ECO:0000256" key="1">
    <source>
        <dbReference type="SAM" id="Phobius"/>
    </source>
</evidence>
<keyword evidence="1" id="KW-0472">Membrane</keyword>
<comment type="caution">
    <text evidence="2">The sequence shown here is derived from an EMBL/GenBank/DDBJ whole genome shotgun (WGS) entry which is preliminary data.</text>
</comment>
<keyword evidence="3" id="KW-1185">Reference proteome</keyword>
<dbReference type="Proteomes" id="UP001217089">
    <property type="component" value="Unassembled WGS sequence"/>
</dbReference>
<accession>A0ABQ9FVI5</accession>
<proteinExistence type="predicted"/>
<feature type="transmembrane region" description="Helical" evidence="1">
    <location>
        <begin position="28"/>
        <end position="44"/>
    </location>
</feature>
<reference evidence="2 3" key="1">
    <citation type="submission" date="2022-12" db="EMBL/GenBank/DDBJ databases">
        <title>Chromosome-level genome of Tegillarca granosa.</title>
        <authorList>
            <person name="Kim J."/>
        </authorList>
    </citation>
    <scope>NUCLEOTIDE SEQUENCE [LARGE SCALE GENOMIC DNA]</scope>
    <source>
        <strain evidence="2">Teg-2019</strain>
        <tissue evidence="2">Adductor muscle</tissue>
    </source>
</reference>
<organism evidence="2 3">
    <name type="scientific">Tegillarca granosa</name>
    <name type="common">Malaysian cockle</name>
    <name type="synonym">Anadara granosa</name>
    <dbReference type="NCBI Taxonomy" id="220873"/>
    <lineage>
        <taxon>Eukaryota</taxon>
        <taxon>Metazoa</taxon>
        <taxon>Spiralia</taxon>
        <taxon>Lophotrochozoa</taxon>
        <taxon>Mollusca</taxon>
        <taxon>Bivalvia</taxon>
        <taxon>Autobranchia</taxon>
        <taxon>Pteriomorphia</taxon>
        <taxon>Arcoida</taxon>
        <taxon>Arcoidea</taxon>
        <taxon>Arcidae</taxon>
        <taxon>Tegillarca</taxon>
    </lineage>
</organism>
<evidence type="ECO:0008006" key="4">
    <source>
        <dbReference type="Google" id="ProtNLM"/>
    </source>
</evidence>
<evidence type="ECO:0000313" key="3">
    <source>
        <dbReference type="Proteomes" id="UP001217089"/>
    </source>
</evidence>
<dbReference type="EMBL" id="JARBDR010000141">
    <property type="protein sequence ID" value="KAJ8320007.1"/>
    <property type="molecule type" value="Genomic_DNA"/>
</dbReference>
<feature type="transmembrane region" description="Helical" evidence="1">
    <location>
        <begin position="76"/>
        <end position="93"/>
    </location>
</feature>
<gene>
    <name evidence="2" type="ORF">KUTeg_001594</name>
</gene>
<keyword evidence="1" id="KW-0812">Transmembrane</keyword>
<sequence>MVRSQKSVLTEPKNLKIFFFKFSDVKKLIFNFNIISVKLIFLTLKIMLCKFYFYQLHTIFCCTIILSYQILVYEFVIVNIYIYCFIIVILFKFHNYHQ</sequence>
<name>A0ABQ9FVI5_TEGGR</name>
<keyword evidence="1" id="KW-1133">Transmembrane helix</keyword>
<evidence type="ECO:0000313" key="2">
    <source>
        <dbReference type="EMBL" id="KAJ8320007.1"/>
    </source>
</evidence>